<gene>
    <name evidence="1" type="ORF">DI565_12180</name>
</gene>
<accession>A0A2W5KH53</accession>
<evidence type="ECO:0000313" key="2">
    <source>
        <dbReference type="Proteomes" id="UP000249577"/>
    </source>
</evidence>
<comment type="caution">
    <text evidence="1">The sequence shown here is derived from an EMBL/GenBank/DDBJ whole genome shotgun (WGS) entry which is preliminary data.</text>
</comment>
<dbReference type="Gene3D" id="3.40.50.300">
    <property type="entry name" value="P-loop containing nucleotide triphosphate hydrolases"/>
    <property type="match status" value="1"/>
</dbReference>
<sequence length="349" mass="39481">MLKLLIHAGMPKAGSTALQARLKARRPSLRKSGILYPTKTQNHNFLMAGAVPIGSLPRIFRQHYRNDKAALRRDFDEFWDQILRQIENTSPEIVVMSGENLWTLDDEGAERLRQRLGTISDDIHVVCYVRRPSDFYLSAAQQKIKASHVLPKAAGVKYRRHLEAMARLGAQLHVHAYARGGFIEGDVCLDFAERHLGNREHLAASPEDLSQNESLSAEAMAILQDYRAHAHSENDTRFTKDTNVLIRELRALSSNDRPSLRPEIRQFVDNSSVDLNWLRDTYDVVFSDIDYGQIRESDPKEVSAVADICPVDEIKKTAILNTVLQRWLSEHASGEAKFRTVFKGKAAKG</sequence>
<protein>
    <recommendedName>
        <fullName evidence="3">Sulfotransferase family protein</fullName>
    </recommendedName>
</protein>
<dbReference type="SUPFAM" id="SSF52540">
    <property type="entry name" value="P-loop containing nucleoside triphosphate hydrolases"/>
    <property type="match status" value="1"/>
</dbReference>
<evidence type="ECO:0000313" key="1">
    <source>
        <dbReference type="EMBL" id="PZQ14185.1"/>
    </source>
</evidence>
<name>A0A2W5KH53_ANCNO</name>
<reference evidence="1 2" key="1">
    <citation type="submission" date="2017-08" db="EMBL/GenBank/DDBJ databases">
        <title>Infants hospitalized years apart are colonized by the same room-sourced microbial strains.</title>
        <authorList>
            <person name="Brooks B."/>
            <person name="Olm M.R."/>
            <person name="Firek B.A."/>
            <person name="Baker R."/>
            <person name="Thomas B.C."/>
            <person name="Morowitz M.J."/>
            <person name="Banfield J.F."/>
        </authorList>
    </citation>
    <scope>NUCLEOTIDE SEQUENCE [LARGE SCALE GENOMIC DNA]</scope>
    <source>
        <strain evidence="1">S2_005_003_R2_43</strain>
    </source>
</reference>
<proteinExistence type="predicted"/>
<organism evidence="1 2">
    <name type="scientific">Ancylobacter novellus</name>
    <name type="common">Thiobacillus novellus</name>
    <dbReference type="NCBI Taxonomy" id="921"/>
    <lineage>
        <taxon>Bacteria</taxon>
        <taxon>Pseudomonadati</taxon>
        <taxon>Pseudomonadota</taxon>
        <taxon>Alphaproteobacteria</taxon>
        <taxon>Hyphomicrobiales</taxon>
        <taxon>Xanthobacteraceae</taxon>
        <taxon>Ancylobacter</taxon>
    </lineage>
</organism>
<dbReference type="InterPro" id="IPR027417">
    <property type="entry name" value="P-loop_NTPase"/>
</dbReference>
<evidence type="ECO:0008006" key="3">
    <source>
        <dbReference type="Google" id="ProtNLM"/>
    </source>
</evidence>
<dbReference type="Proteomes" id="UP000249577">
    <property type="component" value="Unassembled WGS sequence"/>
</dbReference>
<dbReference type="AlphaFoldDB" id="A0A2W5KH53"/>
<dbReference type="EMBL" id="QFPN01000006">
    <property type="protein sequence ID" value="PZQ14185.1"/>
    <property type="molecule type" value="Genomic_DNA"/>
</dbReference>